<dbReference type="RefSeq" id="WP_184723454.1">
    <property type="nucleotide sequence ID" value="NZ_JACHIW010000001.1"/>
</dbReference>
<dbReference type="Proteomes" id="UP000584374">
    <property type="component" value="Unassembled WGS sequence"/>
</dbReference>
<reference evidence="1 2" key="1">
    <citation type="submission" date="2020-08" db="EMBL/GenBank/DDBJ databases">
        <title>Sequencing the genomes of 1000 actinobacteria strains.</title>
        <authorList>
            <person name="Klenk H.-P."/>
        </authorList>
    </citation>
    <scope>NUCLEOTIDE SEQUENCE [LARGE SCALE GENOMIC DNA]</scope>
    <source>
        <strain evidence="1 2">DSM 45584</strain>
    </source>
</reference>
<dbReference type="EMBL" id="JACHIW010000001">
    <property type="protein sequence ID" value="MBB5153111.1"/>
    <property type="molecule type" value="Genomic_DNA"/>
</dbReference>
<protein>
    <submittedName>
        <fullName evidence="1">Uncharacterized protein</fullName>
    </submittedName>
</protein>
<evidence type="ECO:0000313" key="1">
    <source>
        <dbReference type="EMBL" id="MBB5153111.1"/>
    </source>
</evidence>
<sequence length="108" mass="11898">MVVLGVVIGVAAVVLTAVWASRYYPARNPRNGAVSVRELVDRVESEASSGGWHQRRGPVTIRGDLADDLADTQTRILTLPPEIRSLDRDDQARNLLVLQRLLASVKRL</sequence>
<dbReference type="AlphaFoldDB" id="A0A840Q0Q8"/>
<accession>A0A840Q0Q8</accession>
<name>A0A840Q0Q8_9PSEU</name>
<evidence type="ECO:0000313" key="2">
    <source>
        <dbReference type="Proteomes" id="UP000584374"/>
    </source>
</evidence>
<keyword evidence="2" id="KW-1185">Reference proteome</keyword>
<gene>
    <name evidence="1" type="ORF">BJ970_000645</name>
</gene>
<organism evidence="1 2">
    <name type="scientific">Saccharopolyspora phatthalungensis</name>
    <dbReference type="NCBI Taxonomy" id="664693"/>
    <lineage>
        <taxon>Bacteria</taxon>
        <taxon>Bacillati</taxon>
        <taxon>Actinomycetota</taxon>
        <taxon>Actinomycetes</taxon>
        <taxon>Pseudonocardiales</taxon>
        <taxon>Pseudonocardiaceae</taxon>
        <taxon>Saccharopolyspora</taxon>
    </lineage>
</organism>
<comment type="caution">
    <text evidence="1">The sequence shown here is derived from an EMBL/GenBank/DDBJ whole genome shotgun (WGS) entry which is preliminary data.</text>
</comment>
<proteinExistence type="predicted"/>